<feature type="compositionally biased region" description="Low complexity" evidence="1">
    <location>
        <begin position="16"/>
        <end position="35"/>
    </location>
</feature>
<feature type="region of interest" description="Disordered" evidence="1">
    <location>
        <begin position="1"/>
        <end position="69"/>
    </location>
</feature>
<feature type="compositionally biased region" description="Basic and acidic residues" evidence="1">
    <location>
        <begin position="1"/>
        <end position="12"/>
    </location>
</feature>
<gene>
    <name evidence="2" type="ORF">HJG52_03845</name>
</gene>
<dbReference type="RefSeq" id="WP_171242202.1">
    <property type="nucleotide sequence ID" value="NZ_JABEPQ010000001.1"/>
</dbReference>
<reference evidence="2 3" key="1">
    <citation type="submission" date="2020-04" db="EMBL/GenBank/DDBJ databases">
        <title>Knoellia sp. isolate from air conditioner.</title>
        <authorList>
            <person name="Chea S."/>
            <person name="Kim D.-U."/>
        </authorList>
    </citation>
    <scope>NUCLEOTIDE SEQUENCE [LARGE SCALE GENOMIC DNA]</scope>
    <source>
        <strain evidence="2 3">DB2414S</strain>
    </source>
</reference>
<sequence length="170" mass="18244">MTSKVENDKPQEPEEGAPAEPQPGEQQTQPAQETTSGQATEEGEQGDVKAQGREAAKYRRQLRDVEAERDQLRERLEAEQRATVERIATDRSGGRLEKPDALWANGSAVADLLDDAGRVDHAKVVAACEAAASSLGVKLKPHPLTVPGEGSIPTTQPTTGWADAFKPEPV</sequence>
<proteinExistence type="predicted"/>
<comment type="caution">
    <text evidence="2">The sequence shown here is derived from an EMBL/GenBank/DDBJ whole genome shotgun (WGS) entry which is preliminary data.</text>
</comment>
<dbReference type="EMBL" id="JABEPQ010000001">
    <property type="protein sequence ID" value="NNM45138.1"/>
    <property type="molecule type" value="Genomic_DNA"/>
</dbReference>
<accession>A0A849HCJ8</accession>
<feature type="compositionally biased region" description="Basic and acidic residues" evidence="1">
    <location>
        <begin position="46"/>
        <end position="69"/>
    </location>
</feature>
<evidence type="ECO:0000313" key="2">
    <source>
        <dbReference type="EMBL" id="NNM45138.1"/>
    </source>
</evidence>
<evidence type="ECO:0000313" key="3">
    <source>
        <dbReference type="Proteomes" id="UP000588586"/>
    </source>
</evidence>
<name>A0A849HCJ8_9MICO</name>
<protein>
    <submittedName>
        <fullName evidence="2">Uncharacterized protein</fullName>
    </submittedName>
</protein>
<dbReference type="AlphaFoldDB" id="A0A849HCJ8"/>
<feature type="region of interest" description="Disordered" evidence="1">
    <location>
        <begin position="146"/>
        <end position="170"/>
    </location>
</feature>
<evidence type="ECO:0000256" key="1">
    <source>
        <dbReference type="SAM" id="MobiDB-lite"/>
    </source>
</evidence>
<organism evidence="2 3">
    <name type="scientific">Knoellia koreensis</name>
    <dbReference type="NCBI Taxonomy" id="2730921"/>
    <lineage>
        <taxon>Bacteria</taxon>
        <taxon>Bacillati</taxon>
        <taxon>Actinomycetota</taxon>
        <taxon>Actinomycetes</taxon>
        <taxon>Micrococcales</taxon>
        <taxon>Intrasporangiaceae</taxon>
        <taxon>Knoellia</taxon>
    </lineage>
</organism>
<keyword evidence="3" id="KW-1185">Reference proteome</keyword>
<dbReference type="Proteomes" id="UP000588586">
    <property type="component" value="Unassembled WGS sequence"/>
</dbReference>